<evidence type="ECO:0000313" key="2">
    <source>
        <dbReference type="Proteomes" id="UP000002505"/>
    </source>
</evidence>
<gene>
    <name evidence="1" type="ordered locus">Achl_3351</name>
</gene>
<organism evidence="1 2">
    <name type="scientific">Pseudarthrobacter chlorophenolicus (strain ATCC 700700 / DSM 12829 / CIP 107037 / JCM 12360 / KCTC 9906 / NCIMB 13794 / A6)</name>
    <name type="common">Arthrobacter chlorophenolicus</name>
    <dbReference type="NCBI Taxonomy" id="452863"/>
    <lineage>
        <taxon>Bacteria</taxon>
        <taxon>Bacillati</taxon>
        <taxon>Actinomycetota</taxon>
        <taxon>Actinomycetes</taxon>
        <taxon>Micrococcales</taxon>
        <taxon>Micrococcaceae</taxon>
        <taxon>Pseudarthrobacter</taxon>
    </lineage>
</organism>
<proteinExistence type="predicted"/>
<reference evidence="1" key="1">
    <citation type="submission" date="2009-01" db="EMBL/GenBank/DDBJ databases">
        <title>Complete sequence of chromosome of Arthrobacter chlorophenolicus A6.</title>
        <authorList>
            <consortium name="US DOE Joint Genome Institute"/>
            <person name="Lucas S."/>
            <person name="Copeland A."/>
            <person name="Lapidus A."/>
            <person name="Glavina del Rio T."/>
            <person name="Tice H."/>
            <person name="Bruce D."/>
            <person name="Goodwin L."/>
            <person name="Pitluck S."/>
            <person name="Goltsman E."/>
            <person name="Clum A."/>
            <person name="Larimer F."/>
            <person name="Land M."/>
            <person name="Hauser L."/>
            <person name="Kyrpides N."/>
            <person name="Mikhailova N."/>
            <person name="Jansson J."/>
            <person name="Richardson P."/>
        </authorList>
    </citation>
    <scope>NUCLEOTIDE SEQUENCE [LARGE SCALE GENOMIC DNA]</scope>
    <source>
        <strain evidence="1">A6</strain>
    </source>
</reference>
<name>B8HGP3_PSECP</name>
<dbReference type="KEGG" id="ach:Achl_3351"/>
<dbReference type="EMBL" id="CP001341">
    <property type="protein sequence ID" value="ACL41309.1"/>
    <property type="molecule type" value="Genomic_DNA"/>
</dbReference>
<keyword evidence="2" id="KW-1185">Reference proteome</keyword>
<dbReference type="HOGENOM" id="CLU_1583174_0_0_11"/>
<dbReference type="Proteomes" id="UP000002505">
    <property type="component" value="Chromosome"/>
</dbReference>
<dbReference type="AlphaFoldDB" id="B8HGP3"/>
<sequence length="168" mass="18593">MSLPHLDTEKTFALIEEMSSARNLLAYGTRVVRTAAFLDTTRDPILTMLSIGVEKLYKLTLGLASLDTRQSWPTKAEMKGFGHNLADMHSSVMTELSRRTAVSTLYVRGLLAEVEADAVVIPLINTLGRYGQSGRFYHLDRLETHLSHGKVPASTGSEWRTLCSKIGI</sequence>
<accession>B8HGP3</accession>
<protein>
    <submittedName>
        <fullName evidence="1">Uncharacterized protein</fullName>
    </submittedName>
</protein>
<dbReference type="eggNOG" id="ENOG502ZENZ">
    <property type="taxonomic scope" value="Bacteria"/>
</dbReference>
<evidence type="ECO:0000313" key="1">
    <source>
        <dbReference type="EMBL" id="ACL41309.1"/>
    </source>
</evidence>